<evidence type="ECO:0000313" key="3">
    <source>
        <dbReference type="Proteomes" id="UP000190339"/>
    </source>
</evidence>
<dbReference type="EMBL" id="FUYL01000001">
    <property type="protein sequence ID" value="SKB26059.1"/>
    <property type="molecule type" value="Genomic_DNA"/>
</dbReference>
<dbReference type="PANTHER" id="PTHR18964:SF149">
    <property type="entry name" value="BIFUNCTIONAL UDP-N-ACETYLGLUCOSAMINE 2-EPIMERASE_N-ACETYLMANNOSAMINE KINASE"/>
    <property type="match status" value="1"/>
</dbReference>
<name>A0A1T4ZU71_9FLAO</name>
<gene>
    <name evidence="2" type="ORF">SAMN05660866_00293</name>
</gene>
<dbReference type="InterPro" id="IPR049874">
    <property type="entry name" value="ROK_cs"/>
</dbReference>
<keyword evidence="2" id="KW-0418">Kinase</keyword>
<dbReference type="RefSeq" id="WP_079510663.1">
    <property type="nucleotide sequence ID" value="NZ_FUYL01000001.1"/>
</dbReference>
<organism evidence="2 3">
    <name type="scientific">Maribacter arcticus</name>
    <dbReference type="NCBI Taxonomy" id="561365"/>
    <lineage>
        <taxon>Bacteria</taxon>
        <taxon>Pseudomonadati</taxon>
        <taxon>Bacteroidota</taxon>
        <taxon>Flavobacteriia</taxon>
        <taxon>Flavobacteriales</taxon>
        <taxon>Flavobacteriaceae</taxon>
        <taxon>Maribacter</taxon>
    </lineage>
</organism>
<reference evidence="3" key="1">
    <citation type="submission" date="2017-02" db="EMBL/GenBank/DDBJ databases">
        <authorList>
            <person name="Varghese N."/>
            <person name="Submissions S."/>
        </authorList>
    </citation>
    <scope>NUCLEOTIDE SEQUENCE [LARGE SCALE GENOMIC DNA]</scope>
    <source>
        <strain evidence="3">DSM 23546</strain>
    </source>
</reference>
<dbReference type="Proteomes" id="UP000190339">
    <property type="component" value="Unassembled WGS sequence"/>
</dbReference>
<protein>
    <submittedName>
        <fullName evidence="2">Glucokinase</fullName>
    </submittedName>
</protein>
<dbReference type="AlphaFoldDB" id="A0A1T4ZU71"/>
<dbReference type="InterPro" id="IPR000600">
    <property type="entry name" value="ROK"/>
</dbReference>
<dbReference type="InterPro" id="IPR043129">
    <property type="entry name" value="ATPase_NBD"/>
</dbReference>
<accession>A0A1T4ZU71</accession>
<dbReference type="STRING" id="561365.SAMN05660866_00293"/>
<evidence type="ECO:0000313" key="2">
    <source>
        <dbReference type="EMBL" id="SKB26059.1"/>
    </source>
</evidence>
<dbReference type="OrthoDB" id="9810372at2"/>
<keyword evidence="3" id="KW-1185">Reference proteome</keyword>
<evidence type="ECO:0000256" key="1">
    <source>
        <dbReference type="ARBA" id="ARBA00006479"/>
    </source>
</evidence>
<dbReference type="PANTHER" id="PTHR18964">
    <property type="entry name" value="ROK (REPRESSOR, ORF, KINASE) FAMILY"/>
    <property type="match status" value="1"/>
</dbReference>
<dbReference type="GO" id="GO:0016301">
    <property type="term" value="F:kinase activity"/>
    <property type="evidence" value="ECO:0007669"/>
    <property type="project" value="UniProtKB-KW"/>
</dbReference>
<dbReference type="PROSITE" id="PS01125">
    <property type="entry name" value="ROK"/>
    <property type="match status" value="1"/>
</dbReference>
<comment type="similarity">
    <text evidence="1">Belongs to the ROK (NagC/XylR) family.</text>
</comment>
<dbReference type="Gene3D" id="3.30.420.40">
    <property type="match status" value="2"/>
</dbReference>
<keyword evidence="2" id="KW-0808">Transferase</keyword>
<sequence>MAQEVVLGIDIGGSLTKVGLVTREGNIIDKTIFKTNAQNPFPSFMEKLKLEVETLILKWDVDIQIRSIGVGAPNANPHTGQIENPPNLKWGKATPIAKIINQTFNLPVSLANDANAAALGEMVFGAAKGMKNFVALTLGTGLGSGIIVDGKLLIGEHGAAGEIGHVNVEPNGRECNCGLHGCLETYASVTGIKRTVFELLADMKIDSPLRGISFKDMRGTDISDAALKGDLIALTAFEKTGEILGSKMADTVAHLDPEAFILSGGLSKAGEILLRPIRTRMQQHLFNAYKGKIKVLLSTATSSNAVLGPAALAWLELENTALE</sequence>
<dbReference type="SUPFAM" id="SSF53067">
    <property type="entry name" value="Actin-like ATPase domain"/>
    <property type="match status" value="1"/>
</dbReference>
<proteinExistence type="inferred from homology"/>
<dbReference type="Pfam" id="PF00480">
    <property type="entry name" value="ROK"/>
    <property type="match status" value="1"/>
</dbReference>